<dbReference type="Gene3D" id="3.40.50.300">
    <property type="entry name" value="P-loop containing nucleotide triphosphate hydrolases"/>
    <property type="match status" value="2"/>
</dbReference>
<evidence type="ECO:0000256" key="4">
    <source>
        <dbReference type="ARBA" id="ARBA00022741"/>
    </source>
</evidence>
<keyword evidence="5 7" id="KW-0067">ATP-binding</keyword>
<keyword evidence="3" id="KW-1003">Cell membrane</keyword>
<sequence>MTTDTKNPVAGGDVLAIPVLRVRNLSVTFDTYKGAVHVLHDVSFAIARGEILGVVGESGAGKSMTGSAVTGLIEPPGRISGGTVELFGERIDTLRGEDLRRIRGKRIGTIFQDPLTSLNPVYTVGRHLVETIRAHLPVSESEAEARALALLEEVEIPHARKRLDQYPHQFSGGMRQRVAIALALCAEPELIIADEPTTALDVSVQAQIIALLRRVCKERGAAAMLITHDMGVIAETADRVMVMYQGRVLETGPVRQVLDAPREPYTQVLMAAIPSVHQRVQRLPVPEVDAGPVAVAVPWTPKSIAADADVESAGALLEVKSLGKDYDLSSGWLARLLAREEHKILKAVDEVSFTIRKGSTFGLVGESGSGKSTVARMVAGLTLPTRGSILFDGVDKWSPAARSVAMRRRFQMIFQDPYASLNPRWTVEALIAEPLQVLGIAHGKEETAERVQDALRRVRMKPDDAKKYPHQFSGGQRQRIAVARALASQPEFIICDEPTSALDVSVQAQVLNLMRDLQDEFGLTYLLISHNLAVIRHMCDDIGVMQRGRLVETGEAAAVLDAPQHGYTRELMAAIPDIAHVH</sequence>
<dbReference type="InterPro" id="IPR050319">
    <property type="entry name" value="ABC_transp_ATP-bind"/>
</dbReference>
<reference evidence="7 8" key="1">
    <citation type="submission" date="2023-05" db="EMBL/GenBank/DDBJ databases">
        <authorList>
            <person name="Yin Y."/>
            <person name="Lu Z."/>
        </authorList>
    </citation>
    <scope>NUCLEOTIDE SEQUENCE [LARGE SCALE GENOMIC DNA]</scope>
    <source>
        <strain evidence="7 8">ZM22</strain>
    </source>
</reference>
<evidence type="ECO:0000259" key="6">
    <source>
        <dbReference type="PROSITE" id="PS50893"/>
    </source>
</evidence>
<dbReference type="EMBL" id="CP125947">
    <property type="protein sequence ID" value="WHS64969.1"/>
    <property type="molecule type" value="Genomic_DNA"/>
</dbReference>
<feature type="domain" description="ABC transporter" evidence="6">
    <location>
        <begin position="317"/>
        <end position="572"/>
    </location>
</feature>
<dbReference type="CDD" id="cd03257">
    <property type="entry name" value="ABC_NikE_OppD_transporters"/>
    <property type="match status" value="2"/>
</dbReference>
<organism evidence="7 8">
    <name type="scientific">Comamonas resistens</name>
    <dbReference type="NCBI Taxonomy" id="3046670"/>
    <lineage>
        <taxon>Bacteria</taxon>
        <taxon>Pseudomonadati</taxon>
        <taxon>Pseudomonadota</taxon>
        <taxon>Betaproteobacteria</taxon>
        <taxon>Burkholderiales</taxon>
        <taxon>Comamonadaceae</taxon>
        <taxon>Comamonas</taxon>
    </lineage>
</organism>
<evidence type="ECO:0000256" key="2">
    <source>
        <dbReference type="ARBA" id="ARBA00022448"/>
    </source>
</evidence>
<dbReference type="PANTHER" id="PTHR43776:SF7">
    <property type="entry name" value="D,D-DIPEPTIDE TRANSPORT ATP-BINDING PROTEIN DDPF-RELATED"/>
    <property type="match status" value="1"/>
</dbReference>
<keyword evidence="2" id="KW-0813">Transport</keyword>
<evidence type="ECO:0000256" key="3">
    <source>
        <dbReference type="ARBA" id="ARBA00022475"/>
    </source>
</evidence>
<proteinExistence type="inferred from homology"/>
<dbReference type="InterPro" id="IPR003439">
    <property type="entry name" value="ABC_transporter-like_ATP-bd"/>
</dbReference>
<gene>
    <name evidence="7" type="ORF">QMY55_21175</name>
</gene>
<dbReference type="NCBIfam" id="NF008453">
    <property type="entry name" value="PRK11308.1"/>
    <property type="match status" value="2"/>
</dbReference>
<comment type="similarity">
    <text evidence="1">Belongs to the ABC transporter superfamily.</text>
</comment>
<dbReference type="Proteomes" id="UP001240697">
    <property type="component" value="Chromosome"/>
</dbReference>
<keyword evidence="4" id="KW-0547">Nucleotide-binding</keyword>
<dbReference type="NCBIfam" id="NF007739">
    <property type="entry name" value="PRK10419.1"/>
    <property type="match status" value="2"/>
</dbReference>
<evidence type="ECO:0000256" key="1">
    <source>
        <dbReference type="ARBA" id="ARBA00005417"/>
    </source>
</evidence>
<dbReference type="PROSITE" id="PS00211">
    <property type="entry name" value="ABC_TRANSPORTER_1"/>
    <property type="match status" value="2"/>
</dbReference>
<dbReference type="InterPro" id="IPR013563">
    <property type="entry name" value="Oligopep_ABC_C"/>
</dbReference>
<dbReference type="InterPro" id="IPR003593">
    <property type="entry name" value="AAA+_ATPase"/>
</dbReference>
<feature type="domain" description="ABC transporter" evidence="6">
    <location>
        <begin position="20"/>
        <end position="270"/>
    </location>
</feature>
<dbReference type="RefSeq" id="WP_283486078.1">
    <property type="nucleotide sequence ID" value="NZ_CP125947.1"/>
</dbReference>
<dbReference type="Pfam" id="PF08352">
    <property type="entry name" value="oligo_HPY"/>
    <property type="match status" value="2"/>
</dbReference>
<dbReference type="InterPro" id="IPR027417">
    <property type="entry name" value="P-loop_NTPase"/>
</dbReference>
<protein>
    <submittedName>
        <fullName evidence="7">ABC transporter ATP-binding protein</fullName>
    </submittedName>
</protein>
<dbReference type="GO" id="GO:0005524">
    <property type="term" value="F:ATP binding"/>
    <property type="evidence" value="ECO:0007669"/>
    <property type="project" value="UniProtKB-KW"/>
</dbReference>
<dbReference type="Pfam" id="PF00005">
    <property type="entry name" value="ABC_tran"/>
    <property type="match status" value="2"/>
</dbReference>
<keyword evidence="3" id="KW-0472">Membrane</keyword>
<dbReference type="PROSITE" id="PS50893">
    <property type="entry name" value="ABC_TRANSPORTER_2"/>
    <property type="match status" value="2"/>
</dbReference>
<dbReference type="PANTHER" id="PTHR43776">
    <property type="entry name" value="TRANSPORT ATP-BINDING PROTEIN"/>
    <property type="match status" value="1"/>
</dbReference>
<evidence type="ECO:0000256" key="5">
    <source>
        <dbReference type="ARBA" id="ARBA00022840"/>
    </source>
</evidence>
<dbReference type="InterPro" id="IPR017871">
    <property type="entry name" value="ABC_transporter-like_CS"/>
</dbReference>
<keyword evidence="8" id="KW-1185">Reference proteome</keyword>
<accession>A0ABY8SSR1</accession>
<dbReference type="SUPFAM" id="SSF52540">
    <property type="entry name" value="P-loop containing nucleoside triphosphate hydrolases"/>
    <property type="match status" value="2"/>
</dbReference>
<evidence type="ECO:0000313" key="7">
    <source>
        <dbReference type="EMBL" id="WHS64969.1"/>
    </source>
</evidence>
<dbReference type="SMART" id="SM00382">
    <property type="entry name" value="AAA"/>
    <property type="match status" value="2"/>
</dbReference>
<name>A0ABY8SSR1_9BURK</name>
<evidence type="ECO:0000313" key="8">
    <source>
        <dbReference type="Proteomes" id="UP001240697"/>
    </source>
</evidence>